<gene>
    <name evidence="2" type="ORF">BACINT_02909</name>
</gene>
<sequence>MSKESPNQISVASKAPAVPGAKGEKPEPKPVPIRTGKKEGFLIEKDIKNDKMIRR</sequence>
<protein>
    <submittedName>
        <fullName evidence="2">Uncharacterized protein</fullName>
    </submittedName>
</protein>
<proteinExistence type="predicted"/>
<dbReference type="AlphaFoldDB" id="B3CGW1"/>
<organism evidence="2 3">
    <name type="scientific">Bacteroides intestinalis DSM 17393</name>
    <dbReference type="NCBI Taxonomy" id="471870"/>
    <lineage>
        <taxon>Bacteria</taxon>
        <taxon>Pseudomonadati</taxon>
        <taxon>Bacteroidota</taxon>
        <taxon>Bacteroidia</taxon>
        <taxon>Bacteroidales</taxon>
        <taxon>Bacteroidaceae</taxon>
        <taxon>Bacteroides</taxon>
    </lineage>
</organism>
<evidence type="ECO:0000256" key="1">
    <source>
        <dbReference type="SAM" id="MobiDB-lite"/>
    </source>
</evidence>
<comment type="caution">
    <text evidence="2">The sequence shown here is derived from an EMBL/GenBank/DDBJ whole genome shotgun (WGS) entry which is preliminary data.</text>
</comment>
<evidence type="ECO:0000313" key="3">
    <source>
        <dbReference type="Proteomes" id="UP000004596"/>
    </source>
</evidence>
<dbReference type="Proteomes" id="UP000004596">
    <property type="component" value="Unassembled WGS sequence"/>
</dbReference>
<name>B3CGW1_9BACE</name>
<feature type="region of interest" description="Disordered" evidence="1">
    <location>
        <begin position="1"/>
        <end position="55"/>
    </location>
</feature>
<evidence type="ECO:0000313" key="2">
    <source>
        <dbReference type="EMBL" id="EDV03783.1"/>
    </source>
</evidence>
<reference evidence="2 3" key="2">
    <citation type="submission" date="2008-04" db="EMBL/GenBank/DDBJ databases">
        <authorList>
            <person name="Fulton L."/>
            <person name="Clifton S."/>
            <person name="Fulton B."/>
            <person name="Xu J."/>
            <person name="Minx P."/>
            <person name="Pepin K.H."/>
            <person name="Johnson M."/>
            <person name="Thiruvilangam P."/>
            <person name="Bhonagiri V."/>
            <person name="Nash W.E."/>
            <person name="Mardis E.R."/>
            <person name="Wilson R.K."/>
        </authorList>
    </citation>
    <scope>NUCLEOTIDE SEQUENCE [LARGE SCALE GENOMIC DNA]</scope>
    <source>
        <strain evidence="2 3">DSM 17393</strain>
    </source>
</reference>
<dbReference type="STRING" id="471870.BACINT_02909"/>
<feature type="compositionally biased region" description="Polar residues" evidence="1">
    <location>
        <begin position="1"/>
        <end position="11"/>
    </location>
</feature>
<accession>B3CGW1</accession>
<dbReference type="EMBL" id="ABJL02000008">
    <property type="protein sequence ID" value="EDV03783.1"/>
    <property type="molecule type" value="Genomic_DNA"/>
</dbReference>
<reference evidence="2 3" key="1">
    <citation type="submission" date="2008-04" db="EMBL/GenBank/DDBJ databases">
        <title>Draft genome sequence of Bacteroides intestinalis (DSM 17393).</title>
        <authorList>
            <person name="Sudarsanam P."/>
            <person name="Ley R."/>
            <person name="Guruge J."/>
            <person name="Turnbaugh P.J."/>
            <person name="Mahowald M."/>
            <person name="Liep D."/>
            <person name="Gordon J."/>
        </authorList>
    </citation>
    <scope>NUCLEOTIDE SEQUENCE [LARGE SCALE GENOMIC DNA]</scope>
    <source>
        <strain evidence="2 3">DSM 17393</strain>
    </source>
</reference>
<feature type="compositionally biased region" description="Basic and acidic residues" evidence="1">
    <location>
        <begin position="36"/>
        <end position="55"/>
    </location>
</feature>